<dbReference type="Gramene" id="Pp3c10_24422V3.1">
    <property type="protein sequence ID" value="PAC:32900744.CDS.1"/>
    <property type="gene ID" value="Pp3c10_24422"/>
</dbReference>
<dbReference type="EnsemblPlants" id="Pp3c10_24422V3.1">
    <property type="protein sequence ID" value="PAC:32900744.CDS.1"/>
    <property type="gene ID" value="Pp3c10_24422"/>
</dbReference>
<evidence type="ECO:0000313" key="1">
    <source>
        <dbReference type="EMBL" id="PNR47204.1"/>
    </source>
</evidence>
<proteinExistence type="predicted"/>
<evidence type="ECO:0000313" key="2">
    <source>
        <dbReference type="EnsemblPlants" id="PAC:32900744.CDS.1"/>
    </source>
</evidence>
<gene>
    <name evidence="1" type="ORF">PHYPA_014324</name>
</gene>
<dbReference type="InParanoid" id="A0A2K1K0A3"/>
<organism evidence="1">
    <name type="scientific">Physcomitrium patens</name>
    <name type="common">Spreading-leaved earth moss</name>
    <name type="synonym">Physcomitrella patens</name>
    <dbReference type="NCBI Taxonomy" id="3218"/>
    <lineage>
        <taxon>Eukaryota</taxon>
        <taxon>Viridiplantae</taxon>
        <taxon>Streptophyta</taxon>
        <taxon>Embryophyta</taxon>
        <taxon>Bryophyta</taxon>
        <taxon>Bryophytina</taxon>
        <taxon>Bryopsida</taxon>
        <taxon>Funariidae</taxon>
        <taxon>Funariales</taxon>
        <taxon>Funariaceae</taxon>
        <taxon>Physcomitrium</taxon>
    </lineage>
</organism>
<protein>
    <submittedName>
        <fullName evidence="1 2">Uncharacterized protein</fullName>
    </submittedName>
</protein>
<evidence type="ECO:0000313" key="3">
    <source>
        <dbReference type="Proteomes" id="UP000006727"/>
    </source>
</evidence>
<accession>A0A2K1K0A3</accession>
<reference evidence="2" key="3">
    <citation type="submission" date="2020-12" db="UniProtKB">
        <authorList>
            <consortium name="EnsemblPlants"/>
        </authorList>
    </citation>
    <scope>IDENTIFICATION</scope>
</reference>
<name>A0A2K1K0A3_PHYPA</name>
<reference evidence="1 3" key="2">
    <citation type="journal article" date="2018" name="Plant J.">
        <title>The Physcomitrella patens chromosome-scale assembly reveals moss genome structure and evolution.</title>
        <authorList>
            <person name="Lang D."/>
            <person name="Ullrich K.K."/>
            <person name="Murat F."/>
            <person name="Fuchs J."/>
            <person name="Jenkins J."/>
            <person name="Haas F.B."/>
            <person name="Piednoel M."/>
            <person name="Gundlach H."/>
            <person name="Van Bel M."/>
            <person name="Meyberg R."/>
            <person name="Vives C."/>
            <person name="Morata J."/>
            <person name="Symeonidi A."/>
            <person name="Hiss M."/>
            <person name="Muchero W."/>
            <person name="Kamisugi Y."/>
            <person name="Saleh O."/>
            <person name="Blanc G."/>
            <person name="Decker E.L."/>
            <person name="van Gessel N."/>
            <person name="Grimwood J."/>
            <person name="Hayes R.D."/>
            <person name="Graham S.W."/>
            <person name="Gunter L.E."/>
            <person name="McDaniel S.F."/>
            <person name="Hoernstein S.N.W."/>
            <person name="Larsson A."/>
            <person name="Li F.W."/>
            <person name="Perroud P.F."/>
            <person name="Phillips J."/>
            <person name="Ranjan P."/>
            <person name="Rokshar D.S."/>
            <person name="Rothfels C.J."/>
            <person name="Schneider L."/>
            <person name="Shu S."/>
            <person name="Stevenson D.W."/>
            <person name="Thummler F."/>
            <person name="Tillich M."/>
            <person name="Villarreal Aguilar J.C."/>
            <person name="Widiez T."/>
            <person name="Wong G.K."/>
            <person name="Wymore A."/>
            <person name="Zhang Y."/>
            <person name="Zimmer A.D."/>
            <person name="Quatrano R.S."/>
            <person name="Mayer K.F.X."/>
            <person name="Goodstein D."/>
            <person name="Casacuberta J.M."/>
            <person name="Vandepoele K."/>
            <person name="Reski R."/>
            <person name="Cuming A.C."/>
            <person name="Tuskan G.A."/>
            <person name="Maumus F."/>
            <person name="Salse J."/>
            <person name="Schmutz J."/>
            <person name="Rensing S.A."/>
        </authorList>
    </citation>
    <scope>NUCLEOTIDE SEQUENCE [LARGE SCALE GENOMIC DNA]</scope>
    <source>
        <strain evidence="2 3">cv. Gransden 2004</strain>
    </source>
</reference>
<dbReference type="EMBL" id="ABEU02000010">
    <property type="protein sequence ID" value="PNR47204.1"/>
    <property type="molecule type" value="Genomic_DNA"/>
</dbReference>
<keyword evidence="3" id="KW-1185">Reference proteome</keyword>
<sequence>MPIQLMECDDLAAISFRKHFIDKAFDRGLVIMQCLKLTKCRPHQRIPNHTIDSPLTTGLKSTGMFGIGHTLQSVSSINRGSNGVHSLGL</sequence>
<dbReference type="Proteomes" id="UP000006727">
    <property type="component" value="Chromosome 10"/>
</dbReference>
<dbReference type="AlphaFoldDB" id="A0A2K1K0A3"/>
<reference evidence="1 3" key="1">
    <citation type="journal article" date="2008" name="Science">
        <title>The Physcomitrella genome reveals evolutionary insights into the conquest of land by plants.</title>
        <authorList>
            <person name="Rensing S."/>
            <person name="Lang D."/>
            <person name="Zimmer A."/>
            <person name="Terry A."/>
            <person name="Salamov A."/>
            <person name="Shapiro H."/>
            <person name="Nishiyama T."/>
            <person name="Perroud P.-F."/>
            <person name="Lindquist E."/>
            <person name="Kamisugi Y."/>
            <person name="Tanahashi T."/>
            <person name="Sakakibara K."/>
            <person name="Fujita T."/>
            <person name="Oishi K."/>
            <person name="Shin-I T."/>
            <person name="Kuroki Y."/>
            <person name="Toyoda A."/>
            <person name="Suzuki Y."/>
            <person name="Hashimoto A."/>
            <person name="Yamaguchi K."/>
            <person name="Sugano A."/>
            <person name="Kohara Y."/>
            <person name="Fujiyama A."/>
            <person name="Anterola A."/>
            <person name="Aoki S."/>
            <person name="Ashton N."/>
            <person name="Barbazuk W.B."/>
            <person name="Barker E."/>
            <person name="Bennetzen J."/>
            <person name="Bezanilla M."/>
            <person name="Blankenship R."/>
            <person name="Cho S.H."/>
            <person name="Dutcher S."/>
            <person name="Estelle M."/>
            <person name="Fawcett J.A."/>
            <person name="Gundlach H."/>
            <person name="Hanada K."/>
            <person name="Heyl A."/>
            <person name="Hicks K.A."/>
            <person name="Hugh J."/>
            <person name="Lohr M."/>
            <person name="Mayer K."/>
            <person name="Melkozernov A."/>
            <person name="Murata T."/>
            <person name="Nelson D."/>
            <person name="Pils B."/>
            <person name="Prigge M."/>
            <person name="Reiss B."/>
            <person name="Renner T."/>
            <person name="Rombauts S."/>
            <person name="Rushton P."/>
            <person name="Sanderfoot A."/>
            <person name="Schween G."/>
            <person name="Shiu S.-H."/>
            <person name="Stueber K."/>
            <person name="Theodoulou F.L."/>
            <person name="Tu H."/>
            <person name="Van de Peer Y."/>
            <person name="Verrier P.J."/>
            <person name="Waters E."/>
            <person name="Wood A."/>
            <person name="Yang L."/>
            <person name="Cove D."/>
            <person name="Cuming A."/>
            <person name="Hasebe M."/>
            <person name="Lucas S."/>
            <person name="Mishler D.B."/>
            <person name="Reski R."/>
            <person name="Grigoriev I."/>
            <person name="Quatrano R.S."/>
            <person name="Boore J.L."/>
        </authorList>
    </citation>
    <scope>NUCLEOTIDE SEQUENCE [LARGE SCALE GENOMIC DNA]</scope>
    <source>
        <strain evidence="2 3">cv. Gransden 2004</strain>
    </source>
</reference>